<organism evidence="3 4">
    <name type="scientific">Haloferula chungangensis</name>
    <dbReference type="NCBI Taxonomy" id="1048331"/>
    <lineage>
        <taxon>Bacteria</taxon>
        <taxon>Pseudomonadati</taxon>
        <taxon>Verrucomicrobiota</taxon>
        <taxon>Verrucomicrobiia</taxon>
        <taxon>Verrucomicrobiales</taxon>
        <taxon>Verrucomicrobiaceae</taxon>
        <taxon>Haloferula</taxon>
    </lineage>
</organism>
<feature type="region of interest" description="Disordered" evidence="2">
    <location>
        <begin position="1"/>
        <end position="71"/>
    </location>
</feature>
<keyword evidence="1" id="KW-0802">TPR repeat</keyword>
<dbReference type="Pfam" id="PF13432">
    <property type="entry name" value="TPR_16"/>
    <property type="match status" value="1"/>
</dbReference>
<dbReference type="SUPFAM" id="SSF48452">
    <property type="entry name" value="TPR-like"/>
    <property type="match status" value="1"/>
</dbReference>
<name>A0ABW2L3V8_9BACT</name>
<comment type="caution">
    <text evidence="3">The sequence shown here is derived from an EMBL/GenBank/DDBJ whole genome shotgun (WGS) entry which is preliminary data.</text>
</comment>
<feature type="region of interest" description="Disordered" evidence="2">
    <location>
        <begin position="242"/>
        <end position="261"/>
    </location>
</feature>
<dbReference type="PROSITE" id="PS50005">
    <property type="entry name" value="TPR"/>
    <property type="match status" value="1"/>
</dbReference>
<dbReference type="RefSeq" id="WP_379709164.1">
    <property type="nucleotide sequence ID" value="NZ_JBHTBS010000001.1"/>
</dbReference>
<evidence type="ECO:0000313" key="3">
    <source>
        <dbReference type="EMBL" id="MFC7336245.1"/>
    </source>
</evidence>
<dbReference type="Proteomes" id="UP001596472">
    <property type="component" value="Unassembled WGS sequence"/>
</dbReference>
<proteinExistence type="predicted"/>
<dbReference type="Gene3D" id="1.25.40.10">
    <property type="entry name" value="Tetratricopeptide repeat domain"/>
    <property type="match status" value="1"/>
</dbReference>
<evidence type="ECO:0000313" key="4">
    <source>
        <dbReference type="Proteomes" id="UP001596472"/>
    </source>
</evidence>
<feature type="compositionally biased region" description="Gly residues" evidence="2">
    <location>
        <begin position="103"/>
        <end position="113"/>
    </location>
</feature>
<evidence type="ECO:0000256" key="1">
    <source>
        <dbReference type="PROSITE-ProRule" id="PRU00339"/>
    </source>
</evidence>
<dbReference type="InterPro" id="IPR019734">
    <property type="entry name" value="TPR_rpt"/>
</dbReference>
<keyword evidence="4" id="KW-1185">Reference proteome</keyword>
<reference evidence="4" key="1">
    <citation type="journal article" date="2019" name="Int. J. Syst. Evol. Microbiol.">
        <title>The Global Catalogue of Microorganisms (GCM) 10K type strain sequencing project: providing services to taxonomists for standard genome sequencing and annotation.</title>
        <authorList>
            <consortium name="The Broad Institute Genomics Platform"/>
            <consortium name="The Broad Institute Genome Sequencing Center for Infectious Disease"/>
            <person name="Wu L."/>
            <person name="Ma J."/>
        </authorList>
    </citation>
    <scope>NUCLEOTIDE SEQUENCE [LARGE SCALE GENOMIC DNA]</scope>
    <source>
        <strain evidence="4">CGMCC 4.1467</strain>
    </source>
</reference>
<dbReference type="EMBL" id="JBHTBS010000001">
    <property type="protein sequence ID" value="MFC7336245.1"/>
    <property type="molecule type" value="Genomic_DNA"/>
</dbReference>
<feature type="compositionally biased region" description="Gly residues" evidence="2">
    <location>
        <begin position="16"/>
        <end position="71"/>
    </location>
</feature>
<feature type="repeat" description="TPR" evidence="1">
    <location>
        <begin position="364"/>
        <end position="397"/>
    </location>
</feature>
<sequence length="521" mass="54712">MVGYPDRPGGGDRPGKPGGIGDGKPGGIGDGRPGGIGDGKPGGIGGVGGPGKPGGIGGPGKPGGIGKPGRPGGIGGIGGVGIAGGIGAIGGIGGVGGIGGIGGPGGPGGPGGWDGDKWGGDRGIWGGGNNRFTNIDIDNNFRRNNNFAGGPHHWGGHPWWGAGHWHGWHHGHWGHGWNHHYWNSCWWWDDDDDFGKGFMWGIAAWSLGSMIFDMGYDSYHNPYASQAPPVENTTVVYTQPMSVSASESAPPGDEQALASAEEKASDAVDTSRDAFKKGDYPSALKSCDEAIASTPDDITLHEYRALILFALGRYGEAAAVLNPVLASGPGWSWDTMVGFYSSSTVYDEQLRKLESWVKATPDKAEGHFLLAYHYLVCGHMDKAYEQFADTAKLQPEDGVARQMRDLTKDSIPDNGESETQPPPKPDPVPKEKLVGTWTSDASGGKVTFKLEEDGSFLWSFTGDGETHDLKGTWGINDKDLLVMNVEDSQMVCSISLEDDSTMKFLIIGGPSGDPGLDFKKA</sequence>
<gene>
    <name evidence="3" type="ORF">ACFQY0_03575</name>
</gene>
<evidence type="ECO:0000256" key="2">
    <source>
        <dbReference type="SAM" id="MobiDB-lite"/>
    </source>
</evidence>
<feature type="region of interest" description="Disordered" evidence="2">
    <location>
        <begin position="408"/>
        <end position="432"/>
    </location>
</feature>
<dbReference type="InterPro" id="IPR011990">
    <property type="entry name" value="TPR-like_helical_dom_sf"/>
</dbReference>
<protein>
    <submittedName>
        <fullName evidence="3">Tetratricopeptide repeat protein</fullName>
    </submittedName>
</protein>
<feature type="region of interest" description="Disordered" evidence="2">
    <location>
        <begin position="103"/>
        <end position="125"/>
    </location>
</feature>
<accession>A0ABW2L3V8</accession>